<keyword evidence="2" id="KW-0067">ATP-binding</keyword>
<dbReference type="EMBL" id="VCKZ01000439">
    <property type="protein sequence ID" value="TMR28308.1"/>
    <property type="molecule type" value="Genomic_DNA"/>
</dbReference>
<dbReference type="InterPro" id="IPR011990">
    <property type="entry name" value="TPR-like_helical_dom_sf"/>
</dbReference>
<dbReference type="SUPFAM" id="SSF48452">
    <property type="entry name" value="TPR-like"/>
    <property type="match status" value="1"/>
</dbReference>
<evidence type="ECO:0000313" key="4">
    <source>
        <dbReference type="EMBL" id="TMR28308.1"/>
    </source>
</evidence>
<dbReference type="CDD" id="cd06170">
    <property type="entry name" value="LuxR_C_like"/>
    <property type="match status" value="1"/>
</dbReference>
<gene>
    <name evidence="4" type="ORF">ETD96_37735</name>
</gene>
<feature type="domain" description="HTH luxR-type" evidence="3">
    <location>
        <begin position="865"/>
        <end position="930"/>
    </location>
</feature>
<protein>
    <submittedName>
        <fullName evidence="4">Helix-turn-helix transcriptional regulator</fullName>
    </submittedName>
</protein>
<sequence>MVWNGVWPKKLVERTEEISCLERLHRECAAGRGGIVLVGGSATSGKSALLQGFSDHVTGAGGVVLAATAAPAEQALPLGVAVQVLTAAQLPGSNTEQISELLDAGALTFAAPDSATAGATIHILHEMCKTLFELSEQSPLVVAVDDVHYSDPLSLQFLLYLARRLRPNRVLLVLAERPAFQPEYARFRAELLRQPRCRQLRLGPLSVAGVAELLAAELGTADAREAAPRHHRMSGGSPLLAGALIEDLRAAGAGRDPVPGIAFGQAVSSCLYRCEPEALRVAPALAVLDDLASPAVLAEMLSLTVELTTRVLDGLTAVGLLADGRYRHPAVRAAVLDAVPTSERANLHDLAATVLHAHGAAAMPLARHLVAAGRADRPWTVAVLREAADQALASGEVETAVRCLTLAVKSCADPRERAAVAMALLKARWQANPLAASRHLPELVAAAQAGLLDRHDASALTGFLLWQGRDDMALEILDHLDRTAPDESQLPDAAALRERELTRLWLGFARPELWGRPRPEPVEPGTGPISRTRWHRLALLLDRMMAQAEGDDTLSRAEQVLQGARLGSDSMSMILVSLSALVYADRLTEAAHWCDALHRQAADRGAPAWQALFAAVRANILLRQGKPAEAEEPARAALTLMSPESWGVAVGAPIANMVLVATALGRYDEALEHLNTPVPSAAFATIGGLYHLAARGRYHMAVARPRAALDDFWACGDLMRKWDLDLPALVPWRTDLAEAYLMLGEHTRARDLVEEELARLGHARSSTRARSLRLLAAVSDLRERPALLREAIDILLEQDGGFELAQARAELGRALFMLGDETQARAEARTAYRLADRAGMDLPKGILPQEITGAARASGGAEAPTAGLIGKLSDAELRVAALASQGHTNRQIAGKLFITVSTVEQHLTRVYRKLNVRRRADLPLELPCHGDRLTTGSGC</sequence>
<dbReference type="InterPro" id="IPR027417">
    <property type="entry name" value="P-loop_NTPase"/>
</dbReference>
<reference evidence="4 5" key="1">
    <citation type="submission" date="2019-05" db="EMBL/GenBank/DDBJ databases">
        <title>Draft genome sequence of Actinomadura geliboluensis A8036.</title>
        <authorList>
            <person name="Saricaoglu S."/>
            <person name="Isik K."/>
        </authorList>
    </citation>
    <scope>NUCLEOTIDE SEQUENCE [LARGE SCALE GENOMIC DNA]</scope>
    <source>
        <strain evidence="4 5">A8036</strain>
    </source>
</reference>
<dbReference type="Pfam" id="PF00196">
    <property type="entry name" value="GerE"/>
    <property type="match status" value="1"/>
</dbReference>
<dbReference type="OrthoDB" id="3178131at2"/>
<dbReference type="AlphaFoldDB" id="A0A5S4G5N0"/>
<dbReference type="Pfam" id="PF13191">
    <property type="entry name" value="AAA_16"/>
    <property type="match status" value="1"/>
</dbReference>
<evidence type="ECO:0000259" key="3">
    <source>
        <dbReference type="PROSITE" id="PS50043"/>
    </source>
</evidence>
<keyword evidence="1" id="KW-0547">Nucleotide-binding</keyword>
<dbReference type="PRINTS" id="PR00038">
    <property type="entry name" value="HTHLUXR"/>
</dbReference>
<evidence type="ECO:0000256" key="1">
    <source>
        <dbReference type="ARBA" id="ARBA00022741"/>
    </source>
</evidence>
<dbReference type="InterPro" id="IPR041664">
    <property type="entry name" value="AAA_16"/>
</dbReference>
<dbReference type="GO" id="GO:0005737">
    <property type="term" value="C:cytoplasm"/>
    <property type="evidence" value="ECO:0007669"/>
    <property type="project" value="TreeGrafter"/>
</dbReference>
<dbReference type="Proteomes" id="UP000305238">
    <property type="component" value="Unassembled WGS sequence"/>
</dbReference>
<proteinExistence type="predicted"/>
<accession>A0A5S4G5N0</accession>
<evidence type="ECO:0000256" key="2">
    <source>
        <dbReference type="ARBA" id="ARBA00022840"/>
    </source>
</evidence>
<keyword evidence="5" id="KW-1185">Reference proteome</keyword>
<dbReference type="Gene3D" id="1.25.40.10">
    <property type="entry name" value="Tetratricopeptide repeat domain"/>
    <property type="match status" value="1"/>
</dbReference>
<name>A0A5S4G5N0_9ACTN</name>
<dbReference type="GO" id="GO:0006355">
    <property type="term" value="P:regulation of DNA-templated transcription"/>
    <property type="evidence" value="ECO:0007669"/>
    <property type="project" value="InterPro"/>
</dbReference>
<dbReference type="SMART" id="SM00421">
    <property type="entry name" value="HTH_LUXR"/>
    <property type="match status" value="1"/>
</dbReference>
<dbReference type="SUPFAM" id="SSF46894">
    <property type="entry name" value="C-terminal effector domain of the bipartite response regulators"/>
    <property type="match status" value="1"/>
</dbReference>
<dbReference type="PANTHER" id="PTHR16305:SF35">
    <property type="entry name" value="TRANSCRIPTIONAL ACTIVATOR DOMAIN"/>
    <property type="match status" value="1"/>
</dbReference>
<dbReference type="GO" id="GO:0003677">
    <property type="term" value="F:DNA binding"/>
    <property type="evidence" value="ECO:0007669"/>
    <property type="project" value="InterPro"/>
</dbReference>
<dbReference type="Gene3D" id="1.10.10.10">
    <property type="entry name" value="Winged helix-like DNA-binding domain superfamily/Winged helix DNA-binding domain"/>
    <property type="match status" value="1"/>
</dbReference>
<dbReference type="SUPFAM" id="SSF52540">
    <property type="entry name" value="P-loop containing nucleoside triphosphate hydrolases"/>
    <property type="match status" value="1"/>
</dbReference>
<dbReference type="GO" id="GO:0004016">
    <property type="term" value="F:adenylate cyclase activity"/>
    <property type="evidence" value="ECO:0007669"/>
    <property type="project" value="TreeGrafter"/>
</dbReference>
<dbReference type="PROSITE" id="PS50043">
    <property type="entry name" value="HTH_LUXR_2"/>
    <property type="match status" value="1"/>
</dbReference>
<comment type="caution">
    <text evidence="4">The sequence shown here is derived from an EMBL/GenBank/DDBJ whole genome shotgun (WGS) entry which is preliminary data.</text>
</comment>
<organism evidence="4 5">
    <name type="scientific">Actinomadura geliboluensis</name>
    <dbReference type="NCBI Taxonomy" id="882440"/>
    <lineage>
        <taxon>Bacteria</taxon>
        <taxon>Bacillati</taxon>
        <taxon>Actinomycetota</taxon>
        <taxon>Actinomycetes</taxon>
        <taxon>Streptosporangiales</taxon>
        <taxon>Thermomonosporaceae</taxon>
        <taxon>Actinomadura</taxon>
    </lineage>
</organism>
<evidence type="ECO:0000313" key="5">
    <source>
        <dbReference type="Proteomes" id="UP000305238"/>
    </source>
</evidence>
<dbReference type="GO" id="GO:0005524">
    <property type="term" value="F:ATP binding"/>
    <property type="evidence" value="ECO:0007669"/>
    <property type="project" value="UniProtKB-KW"/>
</dbReference>
<dbReference type="InterPro" id="IPR016032">
    <property type="entry name" value="Sig_transdc_resp-reg_C-effctor"/>
</dbReference>
<dbReference type="InterPro" id="IPR000792">
    <property type="entry name" value="Tscrpt_reg_LuxR_C"/>
</dbReference>
<dbReference type="PROSITE" id="PS00622">
    <property type="entry name" value="HTH_LUXR_1"/>
    <property type="match status" value="1"/>
</dbReference>
<dbReference type="PANTHER" id="PTHR16305">
    <property type="entry name" value="TESTICULAR SOLUBLE ADENYLYL CYCLASE"/>
    <property type="match status" value="1"/>
</dbReference>
<dbReference type="RefSeq" id="WP_138641290.1">
    <property type="nucleotide sequence ID" value="NZ_JBICSW010000012.1"/>
</dbReference>
<dbReference type="InterPro" id="IPR036388">
    <property type="entry name" value="WH-like_DNA-bd_sf"/>
</dbReference>